<evidence type="ECO:0000313" key="2">
    <source>
        <dbReference type="Proteomes" id="UP000001930"/>
    </source>
</evidence>
<protein>
    <recommendedName>
        <fullName evidence="3">DUF3574 domain-containing protein</fullName>
    </recommendedName>
</protein>
<evidence type="ECO:0000313" key="1">
    <source>
        <dbReference type="EMBL" id="ABC39262.1"/>
    </source>
</evidence>
<keyword evidence="2" id="KW-1185">Reference proteome</keyword>
<dbReference type="Proteomes" id="UP000001930">
    <property type="component" value="Chromosome I"/>
</dbReference>
<proteinExistence type="predicted"/>
<dbReference type="Pfam" id="PF12098">
    <property type="entry name" value="DUF3574"/>
    <property type="match status" value="1"/>
</dbReference>
<dbReference type="AlphaFoldDB" id="Q2SWU1"/>
<sequence length="191" mass="20255">MLERAALCSGALGCGGVPARSAPITSRALARSINQDHRRGSTMRASHSTWIGGITLIAAIAALPGCATSPPSASGDARCARAGGTRELQADLLFGRDIAGRGPVTDTERARFVADVVTPRFPDGLTTWDTRGQWLDRDTGRIVHEESFVIRIVAPDSPATLDGLAAIRRAYIGRFRQQSVGLVLTRVCASF</sequence>
<reference evidence="1 2" key="1">
    <citation type="journal article" date="2005" name="BMC Genomics">
        <title>Bacterial genome adaptation to niches: divergence of the potential virulence genes in three Burkholderia species of different survival strategies.</title>
        <authorList>
            <person name="Kim H.S."/>
            <person name="Schell M.A."/>
            <person name="Yu Y."/>
            <person name="Ulrich R.L."/>
            <person name="Sarria S.H."/>
            <person name="Nierman W.C."/>
            <person name="DeShazer D."/>
        </authorList>
    </citation>
    <scope>NUCLEOTIDE SEQUENCE [LARGE SCALE GENOMIC DNA]</scope>
    <source>
        <strain evidence="2">ATCC 700388 / DSM 13276 / CCUG 48851 / CIP 106301 / E264</strain>
    </source>
</reference>
<gene>
    <name evidence="1" type="ordered locus">BTH_I2084</name>
</gene>
<name>Q2SWU1_BURTA</name>
<dbReference type="EMBL" id="CP000086">
    <property type="protein sequence ID" value="ABC39262.1"/>
    <property type="molecule type" value="Genomic_DNA"/>
</dbReference>
<evidence type="ECO:0008006" key="3">
    <source>
        <dbReference type="Google" id="ProtNLM"/>
    </source>
</evidence>
<accession>Q2SWU1</accession>
<dbReference type="HOGENOM" id="CLU_122289_0_0_4"/>
<dbReference type="KEGG" id="bte:BTH_I2084"/>
<dbReference type="InterPro" id="IPR021957">
    <property type="entry name" value="DUF3574"/>
</dbReference>
<organism evidence="1 2">
    <name type="scientific">Burkholderia thailandensis (strain ATCC 700388 / DSM 13276 / CCUG 48851 / CIP 106301 / E264)</name>
    <dbReference type="NCBI Taxonomy" id="271848"/>
    <lineage>
        <taxon>Bacteria</taxon>
        <taxon>Pseudomonadati</taxon>
        <taxon>Pseudomonadota</taxon>
        <taxon>Betaproteobacteria</taxon>
        <taxon>Burkholderiales</taxon>
        <taxon>Burkholderiaceae</taxon>
        <taxon>Burkholderia</taxon>
        <taxon>pseudomallei group</taxon>
    </lineage>
</organism>